<reference evidence="11" key="2">
    <citation type="submission" date="2022-06" db="EMBL/GenBank/DDBJ databases">
        <title>Thermospira aquatica gen. nov., sp. nov.</title>
        <authorList>
            <person name="Ben Ali Gam Z."/>
            <person name="Labat M."/>
        </authorList>
    </citation>
    <scope>NUCLEOTIDE SEQUENCE</scope>
    <source>
        <strain evidence="11">F1F22</strain>
    </source>
</reference>
<gene>
    <name evidence="8 11" type="primary">rpsC</name>
    <name evidence="11" type="ORF">KDW03_05925</name>
</gene>
<dbReference type="SUPFAM" id="SSF54821">
    <property type="entry name" value="Ribosomal protein S3 C-terminal domain"/>
    <property type="match status" value="1"/>
</dbReference>
<dbReference type="GO" id="GO:0019843">
    <property type="term" value="F:rRNA binding"/>
    <property type="evidence" value="ECO:0007669"/>
    <property type="project" value="UniProtKB-KW"/>
</dbReference>
<keyword evidence="3" id="KW-0694">RNA-binding</keyword>
<dbReference type="GO" id="GO:0003735">
    <property type="term" value="F:structural constituent of ribosome"/>
    <property type="evidence" value="ECO:0007669"/>
    <property type="project" value="InterPro"/>
</dbReference>
<dbReference type="InterPro" id="IPR015946">
    <property type="entry name" value="KH_dom-like_a/b"/>
</dbReference>
<keyword evidence="2" id="KW-0699">rRNA-binding</keyword>
<feature type="domain" description="K Homology" evidence="10">
    <location>
        <begin position="59"/>
        <end position="126"/>
    </location>
</feature>
<dbReference type="FunFam" id="3.30.300.20:FF:000001">
    <property type="entry name" value="30S ribosomal protein S3"/>
    <property type="match status" value="1"/>
</dbReference>
<proteinExistence type="inferred from homology"/>
<keyword evidence="12" id="KW-1185">Reference proteome</keyword>
<dbReference type="SMART" id="SM00322">
    <property type="entry name" value="KH"/>
    <property type="match status" value="1"/>
</dbReference>
<dbReference type="GO" id="GO:0006412">
    <property type="term" value="P:translation"/>
    <property type="evidence" value="ECO:0007669"/>
    <property type="project" value="UniProtKB-UniRule"/>
</dbReference>
<dbReference type="PANTHER" id="PTHR11760">
    <property type="entry name" value="30S/40S RIBOSOMAL PROTEIN S3"/>
    <property type="match status" value="1"/>
</dbReference>
<dbReference type="PROSITE" id="PS00548">
    <property type="entry name" value="RIBOSOMAL_S3"/>
    <property type="match status" value="1"/>
</dbReference>
<accession>A0AAX3BG91</accession>
<evidence type="ECO:0000256" key="5">
    <source>
        <dbReference type="ARBA" id="ARBA00023274"/>
    </source>
</evidence>
<organism evidence="11 12">
    <name type="scientific">Thermospira aquatica</name>
    <dbReference type="NCBI Taxonomy" id="2828656"/>
    <lineage>
        <taxon>Bacteria</taxon>
        <taxon>Pseudomonadati</taxon>
        <taxon>Spirochaetota</taxon>
        <taxon>Spirochaetia</taxon>
        <taxon>Brevinematales</taxon>
        <taxon>Thermospiraceae</taxon>
        <taxon>Thermospira</taxon>
    </lineage>
</organism>
<dbReference type="GO" id="GO:0003729">
    <property type="term" value="F:mRNA binding"/>
    <property type="evidence" value="ECO:0007669"/>
    <property type="project" value="UniProtKB-UniRule"/>
</dbReference>
<dbReference type="InterPro" id="IPR009019">
    <property type="entry name" value="KH_sf_prok-type"/>
</dbReference>
<dbReference type="HAMAP" id="MF_01309_B">
    <property type="entry name" value="Ribosomal_uS3_B"/>
    <property type="match status" value="1"/>
</dbReference>
<protein>
    <recommendedName>
        <fullName evidence="7 8">Small ribosomal subunit protein uS3</fullName>
    </recommendedName>
</protein>
<evidence type="ECO:0000256" key="2">
    <source>
        <dbReference type="ARBA" id="ARBA00022730"/>
    </source>
</evidence>
<dbReference type="InterPro" id="IPR004044">
    <property type="entry name" value="KH_dom_type_2"/>
</dbReference>
<dbReference type="Proteomes" id="UP001056539">
    <property type="component" value="Chromosome"/>
</dbReference>
<evidence type="ECO:0000313" key="11">
    <source>
        <dbReference type="EMBL" id="URA11329.1"/>
    </source>
</evidence>
<dbReference type="RefSeq" id="WP_271436462.1">
    <property type="nucleotide sequence ID" value="NZ_CP073355.1"/>
</dbReference>
<dbReference type="InterPro" id="IPR057258">
    <property type="entry name" value="Ribosomal_uS3"/>
</dbReference>
<comment type="subunit">
    <text evidence="8">Part of the 30S ribosomal subunit. Forms a tight complex with proteins S10 and S14.</text>
</comment>
<reference evidence="11" key="1">
    <citation type="submission" date="2021-04" db="EMBL/GenBank/DDBJ databases">
        <authorList>
            <person name="Postec A."/>
        </authorList>
    </citation>
    <scope>NUCLEOTIDE SEQUENCE</scope>
    <source>
        <strain evidence="11">F1F22</strain>
    </source>
</reference>
<dbReference type="InterPro" id="IPR036419">
    <property type="entry name" value="Ribosomal_S3_C_sf"/>
</dbReference>
<evidence type="ECO:0000313" key="12">
    <source>
        <dbReference type="Proteomes" id="UP001056539"/>
    </source>
</evidence>
<dbReference type="InterPro" id="IPR001351">
    <property type="entry name" value="Ribosomal_uS3_C"/>
</dbReference>
<dbReference type="GO" id="GO:0022627">
    <property type="term" value="C:cytosolic small ribosomal subunit"/>
    <property type="evidence" value="ECO:0007669"/>
    <property type="project" value="TreeGrafter"/>
</dbReference>
<dbReference type="Gene3D" id="3.30.300.20">
    <property type="match status" value="1"/>
</dbReference>
<dbReference type="AlphaFoldDB" id="A0AAX3BG91"/>
<evidence type="ECO:0000256" key="7">
    <source>
        <dbReference type="ARBA" id="ARBA00035257"/>
    </source>
</evidence>
<evidence type="ECO:0000256" key="1">
    <source>
        <dbReference type="ARBA" id="ARBA00010761"/>
    </source>
</evidence>
<dbReference type="EMBL" id="CP073355">
    <property type="protein sequence ID" value="URA11329.1"/>
    <property type="molecule type" value="Genomic_DNA"/>
</dbReference>
<evidence type="ECO:0000259" key="10">
    <source>
        <dbReference type="SMART" id="SM00322"/>
    </source>
</evidence>
<dbReference type="Pfam" id="PF07650">
    <property type="entry name" value="KH_2"/>
    <property type="match status" value="1"/>
</dbReference>
<dbReference type="PANTHER" id="PTHR11760:SF19">
    <property type="entry name" value="SMALL RIBOSOMAL SUBUNIT PROTEIN US3C"/>
    <property type="match status" value="1"/>
</dbReference>
<comment type="similarity">
    <text evidence="1 8 9">Belongs to the universal ribosomal protein uS3 family.</text>
</comment>
<dbReference type="Pfam" id="PF00189">
    <property type="entry name" value="Ribosomal_S3_C"/>
    <property type="match status" value="1"/>
</dbReference>
<evidence type="ECO:0000256" key="9">
    <source>
        <dbReference type="RuleBase" id="RU003624"/>
    </source>
</evidence>
<dbReference type="NCBIfam" id="TIGR01009">
    <property type="entry name" value="rpsC_bact"/>
    <property type="match status" value="1"/>
</dbReference>
<evidence type="ECO:0000256" key="6">
    <source>
        <dbReference type="ARBA" id="ARBA00024998"/>
    </source>
</evidence>
<dbReference type="CDD" id="cd02412">
    <property type="entry name" value="KH-II_30S_S3"/>
    <property type="match status" value="1"/>
</dbReference>
<dbReference type="Gene3D" id="3.30.1140.32">
    <property type="entry name" value="Ribosomal protein S3, C-terminal domain"/>
    <property type="match status" value="1"/>
</dbReference>
<evidence type="ECO:0000256" key="8">
    <source>
        <dbReference type="HAMAP-Rule" id="MF_01309"/>
    </source>
</evidence>
<keyword evidence="4 8" id="KW-0689">Ribosomal protein</keyword>
<dbReference type="InterPro" id="IPR005704">
    <property type="entry name" value="Ribosomal_uS3_bac-typ"/>
</dbReference>
<keyword evidence="5 8" id="KW-0687">Ribonucleoprotein</keyword>
<dbReference type="KEGG" id="taqu:KDW03_05925"/>
<dbReference type="SUPFAM" id="SSF54814">
    <property type="entry name" value="Prokaryotic type KH domain (KH-domain type II)"/>
    <property type="match status" value="1"/>
</dbReference>
<name>A0AAX3BG91_9SPIR</name>
<sequence>MGQKVNPNGLRLGISRGWDSVWYSERNYAENVLEDHKIRTYLRKNYGSAFISHVEIVRFSDQVRVTIHAARPGSIIGKKGAEIEIITKELQKLVKEGRRVSVSVKEIKVPELDASVVGQDIARQIERRTSYKRAIKQAIRNAMKSGAKGIKVRISGRLNGAEIARTEEFKEGRLPLSTLKADIDYCVSEAYTEMGAIGIKVWIYRDSRDTVEKRRR</sequence>
<dbReference type="InterPro" id="IPR004087">
    <property type="entry name" value="KH_dom"/>
</dbReference>
<comment type="function">
    <text evidence="6 8">Binds the lower part of the 30S subunit head. Binds mRNA in the 70S ribosome, positioning it for translation.</text>
</comment>
<evidence type="ECO:0000256" key="4">
    <source>
        <dbReference type="ARBA" id="ARBA00022980"/>
    </source>
</evidence>
<evidence type="ECO:0000256" key="3">
    <source>
        <dbReference type="ARBA" id="ARBA00022884"/>
    </source>
</evidence>
<dbReference type="InterPro" id="IPR018280">
    <property type="entry name" value="Ribosomal_uS3_CS"/>
</dbReference>